<evidence type="ECO:0000313" key="1">
    <source>
        <dbReference type="EMBL" id="MBS7528071.1"/>
    </source>
</evidence>
<protein>
    <recommendedName>
        <fullName evidence="3">YdhG-like domain-containing protein</fullName>
    </recommendedName>
</protein>
<gene>
    <name evidence="1" type="ORF">KHM83_15400</name>
</gene>
<evidence type="ECO:0008006" key="3">
    <source>
        <dbReference type="Google" id="ProtNLM"/>
    </source>
</evidence>
<proteinExistence type="predicted"/>
<name>A0ABS5PSL8_9FIRM</name>
<accession>A0ABS5PSL8</accession>
<dbReference type="EMBL" id="JAHBCL010000030">
    <property type="protein sequence ID" value="MBS7528071.1"/>
    <property type="molecule type" value="Genomic_DNA"/>
</dbReference>
<dbReference type="RefSeq" id="WP_213237933.1">
    <property type="nucleotide sequence ID" value="NZ_JAHBCL010000030.1"/>
</dbReference>
<reference evidence="1 2" key="1">
    <citation type="submission" date="2021-05" db="EMBL/GenBank/DDBJ databases">
        <title>Fusibacter ferrireducens sp. nov., an anaerobic, sulfur- and Fe-reducing bacterium isolated from the mangrove sediment.</title>
        <authorList>
            <person name="Qiu D."/>
        </authorList>
    </citation>
    <scope>NUCLEOTIDE SEQUENCE [LARGE SCALE GENOMIC DNA]</scope>
    <source>
        <strain evidence="1 2">DSM 12116</strain>
    </source>
</reference>
<organism evidence="1 2">
    <name type="scientific">Fusibacter paucivorans</name>
    <dbReference type="NCBI Taxonomy" id="76009"/>
    <lineage>
        <taxon>Bacteria</taxon>
        <taxon>Bacillati</taxon>
        <taxon>Bacillota</taxon>
        <taxon>Clostridia</taxon>
        <taxon>Eubacteriales</taxon>
        <taxon>Eubacteriales Family XII. Incertae Sedis</taxon>
        <taxon>Fusibacter</taxon>
    </lineage>
</organism>
<dbReference type="Gene3D" id="3.90.1150.200">
    <property type="match status" value="1"/>
</dbReference>
<comment type="caution">
    <text evidence="1">The sequence shown here is derived from an EMBL/GenBank/DDBJ whole genome shotgun (WGS) entry which is preliminary data.</text>
</comment>
<dbReference type="SUPFAM" id="SSF159888">
    <property type="entry name" value="YdhG-like"/>
    <property type="match status" value="1"/>
</dbReference>
<keyword evidence="2" id="KW-1185">Reference proteome</keyword>
<evidence type="ECO:0000313" key="2">
    <source>
        <dbReference type="Proteomes" id="UP000746471"/>
    </source>
</evidence>
<sequence>MSDYSEAVTAYFQQFDSIKNERLETLRTYFHTFDETLSEKLWTSVPCFFNNEKKIVIRVFKDHINIAADSIIANASHFDGYQITPKGMLQIFDDQPLPIEGLKCVVNTCGNAMK</sequence>
<dbReference type="Proteomes" id="UP000746471">
    <property type="component" value="Unassembled WGS sequence"/>
</dbReference>